<reference evidence="9" key="1">
    <citation type="journal article" date="2019" name="Int. J. Syst. Evol. Microbiol.">
        <title>The Global Catalogue of Microorganisms (GCM) 10K type strain sequencing project: providing services to taxonomists for standard genome sequencing and annotation.</title>
        <authorList>
            <consortium name="The Broad Institute Genomics Platform"/>
            <consortium name="The Broad Institute Genome Sequencing Center for Infectious Disease"/>
            <person name="Wu L."/>
            <person name="Ma J."/>
        </authorList>
    </citation>
    <scope>NUCLEOTIDE SEQUENCE [LARGE SCALE GENOMIC DNA]</scope>
    <source>
        <strain evidence="9">NBRC 107710</strain>
    </source>
</reference>
<evidence type="ECO:0000259" key="7">
    <source>
        <dbReference type="PROSITE" id="PS51387"/>
    </source>
</evidence>
<name>A0ABQ6CY93_9HYPH</name>
<feature type="domain" description="2Fe-2S ferredoxin-type" evidence="6">
    <location>
        <begin position="5"/>
        <end position="107"/>
    </location>
</feature>
<dbReference type="Gene3D" id="3.30.465.10">
    <property type="match status" value="1"/>
</dbReference>
<keyword evidence="2" id="KW-0479">Metal-binding</keyword>
<dbReference type="InterPro" id="IPR016208">
    <property type="entry name" value="Ald_Oxase/xanthine_DH-like"/>
</dbReference>
<dbReference type="InterPro" id="IPR006058">
    <property type="entry name" value="2Fe2S_fd_BS"/>
</dbReference>
<feature type="domain" description="FAD-binding PCMH-type" evidence="7">
    <location>
        <begin position="215"/>
        <end position="388"/>
    </location>
</feature>
<dbReference type="InterPro" id="IPR016169">
    <property type="entry name" value="FAD-bd_PCMH_sub2"/>
</dbReference>
<evidence type="ECO:0000259" key="6">
    <source>
        <dbReference type="PROSITE" id="PS51085"/>
    </source>
</evidence>
<keyword evidence="5" id="KW-0408">Iron</keyword>
<dbReference type="PROSITE" id="PS51085">
    <property type="entry name" value="2FE2S_FER_2"/>
    <property type="match status" value="1"/>
</dbReference>
<keyword evidence="9" id="KW-1185">Reference proteome</keyword>
<dbReference type="PANTHER" id="PTHR45444:SF3">
    <property type="entry name" value="XANTHINE DEHYDROGENASE"/>
    <property type="match status" value="1"/>
</dbReference>
<evidence type="ECO:0000313" key="9">
    <source>
        <dbReference type="Proteomes" id="UP001156881"/>
    </source>
</evidence>
<protein>
    <submittedName>
        <fullName evidence="8">Xanthine dehydrogenase small subunit</fullName>
    </submittedName>
</protein>
<dbReference type="SUPFAM" id="SSF55447">
    <property type="entry name" value="CO dehydrogenase flavoprotein C-terminal domain-like"/>
    <property type="match status" value="1"/>
</dbReference>
<dbReference type="InterPro" id="IPR016166">
    <property type="entry name" value="FAD-bd_PCMH"/>
</dbReference>
<dbReference type="SUPFAM" id="SSF56176">
    <property type="entry name" value="FAD-binding/transporter-associated domain-like"/>
    <property type="match status" value="1"/>
</dbReference>
<keyword evidence="4" id="KW-0560">Oxidoreductase</keyword>
<dbReference type="Gene3D" id="3.30.390.50">
    <property type="entry name" value="CO dehydrogenase flavoprotein, C-terminal domain"/>
    <property type="match status" value="1"/>
</dbReference>
<dbReference type="Pfam" id="PF03450">
    <property type="entry name" value="CO_deh_flav_C"/>
    <property type="match status" value="1"/>
</dbReference>
<evidence type="ECO:0000256" key="5">
    <source>
        <dbReference type="ARBA" id="ARBA00023004"/>
    </source>
</evidence>
<accession>A0ABQ6CY93</accession>
<dbReference type="InterPro" id="IPR002888">
    <property type="entry name" value="2Fe-2S-bd"/>
</dbReference>
<dbReference type="InterPro" id="IPR002346">
    <property type="entry name" value="Mopterin_DH_FAD-bd"/>
</dbReference>
<dbReference type="Gene3D" id="3.30.43.10">
    <property type="entry name" value="Uridine Diphospho-n-acetylenolpyruvylglucosamine Reductase, domain 2"/>
    <property type="match status" value="1"/>
</dbReference>
<proteinExistence type="predicted"/>
<comment type="caution">
    <text evidence="8">The sequence shown here is derived from an EMBL/GenBank/DDBJ whole genome shotgun (WGS) entry which is preliminary data.</text>
</comment>
<dbReference type="PIRSF" id="PIRSF036557">
    <property type="entry name" value="XdhA_RC"/>
    <property type="match status" value="1"/>
</dbReference>
<keyword evidence="3" id="KW-0274">FAD</keyword>
<evidence type="ECO:0000313" key="8">
    <source>
        <dbReference type="EMBL" id="GLS42751.1"/>
    </source>
</evidence>
<dbReference type="PROSITE" id="PS51387">
    <property type="entry name" value="FAD_PCMH"/>
    <property type="match status" value="1"/>
</dbReference>
<gene>
    <name evidence="8" type="ORF">GCM10007884_07360</name>
</gene>
<evidence type="ECO:0000256" key="3">
    <source>
        <dbReference type="ARBA" id="ARBA00022827"/>
    </source>
</evidence>
<dbReference type="CDD" id="cd00207">
    <property type="entry name" value="fer2"/>
    <property type="match status" value="1"/>
</dbReference>
<dbReference type="InterPro" id="IPR005107">
    <property type="entry name" value="CO_DH_flav_C"/>
</dbReference>
<organism evidence="8 9">
    <name type="scientific">Methylobacterium brachythecii</name>
    <dbReference type="NCBI Taxonomy" id="1176177"/>
    <lineage>
        <taxon>Bacteria</taxon>
        <taxon>Pseudomonadati</taxon>
        <taxon>Pseudomonadota</taxon>
        <taxon>Alphaproteobacteria</taxon>
        <taxon>Hyphomicrobiales</taxon>
        <taxon>Methylobacteriaceae</taxon>
        <taxon>Methylobacterium</taxon>
    </lineage>
</organism>
<dbReference type="SMART" id="SM01092">
    <property type="entry name" value="CO_deh_flav_C"/>
    <property type="match status" value="1"/>
</dbReference>
<evidence type="ECO:0000256" key="2">
    <source>
        <dbReference type="ARBA" id="ARBA00022723"/>
    </source>
</evidence>
<dbReference type="InterPro" id="IPR036884">
    <property type="entry name" value="2Fe-2S-bd_dom_sf"/>
</dbReference>
<keyword evidence="1" id="KW-0285">Flavoprotein</keyword>
<dbReference type="Proteomes" id="UP001156881">
    <property type="component" value="Unassembled WGS sequence"/>
</dbReference>
<dbReference type="InterPro" id="IPR014307">
    <property type="entry name" value="Xanthine_DH_ssu"/>
</dbReference>
<dbReference type="InterPro" id="IPR036683">
    <property type="entry name" value="CO_DH_flav_C_dom_sf"/>
</dbReference>
<dbReference type="NCBIfam" id="TIGR02963">
    <property type="entry name" value="xanthine_xdhA"/>
    <property type="match status" value="1"/>
</dbReference>
<dbReference type="InterPro" id="IPR036010">
    <property type="entry name" value="2Fe-2S_ferredoxin-like_sf"/>
</dbReference>
<dbReference type="Gene3D" id="3.10.20.30">
    <property type="match status" value="1"/>
</dbReference>
<dbReference type="PROSITE" id="PS00197">
    <property type="entry name" value="2FE2S_FER_1"/>
    <property type="match status" value="1"/>
</dbReference>
<dbReference type="SUPFAM" id="SSF47741">
    <property type="entry name" value="CO dehydrogenase ISP C-domain like"/>
    <property type="match status" value="1"/>
</dbReference>
<dbReference type="InterPro" id="IPR036318">
    <property type="entry name" value="FAD-bd_PCMH-like_sf"/>
</dbReference>
<dbReference type="EMBL" id="BSPG01000002">
    <property type="protein sequence ID" value="GLS42751.1"/>
    <property type="molecule type" value="Genomic_DNA"/>
</dbReference>
<dbReference type="InterPro" id="IPR016167">
    <property type="entry name" value="FAD-bd_PCMH_sub1"/>
</dbReference>
<evidence type="ECO:0000256" key="1">
    <source>
        <dbReference type="ARBA" id="ARBA00022630"/>
    </source>
</evidence>
<dbReference type="InterPro" id="IPR012675">
    <property type="entry name" value="Beta-grasp_dom_sf"/>
</dbReference>
<dbReference type="Pfam" id="PF00111">
    <property type="entry name" value="Fer2"/>
    <property type="match status" value="1"/>
</dbReference>
<dbReference type="Gene3D" id="1.10.150.120">
    <property type="entry name" value="[2Fe-2S]-binding domain"/>
    <property type="match status" value="1"/>
</dbReference>
<sequence length="516" mass="56289">MQARAPIRFYHDGRIVEIADAEPTATVLDWLRETARKKGTKEGCAEGDCGACTVLVAEMAPVSAGGLPTPDDTNAVRIGRLSVRPMNACIKFLPTLDGCALLTVEDLRQATEGDDDDALHPVQQAMVECHGSQCGFCTPGFVMTLTATYEKHCEAGTHPTRAELSDDLAGNLCRCTGYRPILEAGQLMFDLPRKRIDTGRIERALLQIGEASARYEGSQARYWAPRTLAEFAELREAEPKARLLAGATDIGLWVNKQMRDIGDVLYIGAVDELKVIERSNGYLRIGAATPLEDAFKALVAHWPTLSEVHTRFASPPVRHAGTIGGNVANGSPIGDGPPTLMALGAELILRKNKEQRRIPLDRFYLDYMKNEMREGEFLERIDVPLPAAGQEVRVYKVSKRYDSDISALCAGLMIERSADGAITQARFAFGGMAATVKRASEAEAVVVGSDWSEAVLQEAKAALVSAFTPMTDLRASSNYRTLVVANLLERFWLETRSGTLPALAPDQTSIYATMRQ</sequence>
<dbReference type="RefSeq" id="WP_183507456.1">
    <property type="nucleotide sequence ID" value="NZ_BSPG01000002.1"/>
</dbReference>
<dbReference type="Pfam" id="PF01799">
    <property type="entry name" value="Fer2_2"/>
    <property type="match status" value="1"/>
</dbReference>
<dbReference type="PANTHER" id="PTHR45444">
    <property type="entry name" value="XANTHINE DEHYDROGENASE"/>
    <property type="match status" value="1"/>
</dbReference>
<dbReference type="SUPFAM" id="SSF54292">
    <property type="entry name" value="2Fe-2S ferredoxin-like"/>
    <property type="match status" value="1"/>
</dbReference>
<dbReference type="InterPro" id="IPR012175">
    <property type="entry name" value="Xanth_DH_ssu_bac"/>
</dbReference>
<evidence type="ECO:0000256" key="4">
    <source>
        <dbReference type="ARBA" id="ARBA00023002"/>
    </source>
</evidence>
<dbReference type="InterPro" id="IPR001041">
    <property type="entry name" value="2Fe-2S_ferredoxin-type"/>
</dbReference>
<dbReference type="Pfam" id="PF00941">
    <property type="entry name" value="FAD_binding_5"/>
    <property type="match status" value="1"/>
</dbReference>